<accession>A0ABW1Z3L1</accession>
<organism evidence="1 2">
    <name type="scientific">Granulicella cerasi</name>
    <dbReference type="NCBI Taxonomy" id="741063"/>
    <lineage>
        <taxon>Bacteria</taxon>
        <taxon>Pseudomonadati</taxon>
        <taxon>Acidobacteriota</taxon>
        <taxon>Terriglobia</taxon>
        <taxon>Terriglobales</taxon>
        <taxon>Acidobacteriaceae</taxon>
        <taxon>Granulicella</taxon>
    </lineage>
</organism>
<name>A0ABW1Z3L1_9BACT</name>
<evidence type="ECO:0000313" key="1">
    <source>
        <dbReference type="EMBL" id="MFC6644146.1"/>
    </source>
</evidence>
<dbReference type="InterPro" id="IPR006944">
    <property type="entry name" value="Phage/GTA_portal"/>
</dbReference>
<dbReference type="RefSeq" id="WP_263372098.1">
    <property type="nucleotide sequence ID" value="NZ_JAGSYD010000004.1"/>
</dbReference>
<gene>
    <name evidence="1" type="ORF">ACFQBQ_00775</name>
</gene>
<reference evidence="2" key="1">
    <citation type="journal article" date="2019" name="Int. J. Syst. Evol. Microbiol.">
        <title>The Global Catalogue of Microorganisms (GCM) 10K type strain sequencing project: providing services to taxonomists for standard genome sequencing and annotation.</title>
        <authorList>
            <consortium name="The Broad Institute Genomics Platform"/>
            <consortium name="The Broad Institute Genome Sequencing Center for Infectious Disease"/>
            <person name="Wu L."/>
            <person name="Ma J."/>
        </authorList>
    </citation>
    <scope>NUCLEOTIDE SEQUENCE [LARGE SCALE GENOMIC DNA]</scope>
    <source>
        <strain evidence="2">CGMCC 1.16026</strain>
    </source>
</reference>
<keyword evidence="2" id="KW-1185">Reference proteome</keyword>
<dbReference type="Proteomes" id="UP001596391">
    <property type="component" value="Unassembled WGS sequence"/>
</dbReference>
<comment type="caution">
    <text evidence="1">The sequence shown here is derived from an EMBL/GenBank/DDBJ whole genome shotgun (WGS) entry which is preliminary data.</text>
</comment>
<dbReference type="EMBL" id="JBHSWI010000001">
    <property type="protein sequence ID" value="MFC6644146.1"/>
    <property type="molecule type" value="Genomic_DNA"/>
</dbReference>
<dbReference type="NCBIfam" id="TIGR01537">
    <property type="entry name" value="portal_HK97"/>
    <property type="match status" value="1"/>
</dbReference>
<protein>
    <submittedName>
        <fullName evidence="1">Phage portal protein</fullName>
    </submittedName>
</protein>
<dbReference type="Pfam" id="PF04860">
    <property type="entry name" value="Phage_portal"/>
    <property type="match status" value="1"/>
</dbReference>
<evidence type="ECO:0000313" key="2">
    <source>
        <dbReference type="Proteomes" id="UP001596391"/>
    </source>
</evidence>
<dbReference type="InterPro" id="IPR006427">
    <property type="entry name" value="Portal_HK97"/>
</dbReference>
<sequence length="436" mass="48029">MQLFKALRTFVSADVDLTRLDLDTRTSLESPVVPLNGLTAFRMAFDGQPTAAGEVVSEHNALEISTVYACVRIIAESIATIPFRVYQTDGKARTEATTHTLSYLLGTEPNPDMSAATFFESLSGCLALTGNAYAEIERGTKGSVVAIWPLDPHHTEPARLNDGTLIYITRDGTKNGEERQLQAKDVIHLKLFSQGGLKGLSPIALARQELGLAQAQLKSGARFYGNGSKAGGILTPSSPLTPLQMQQTREFWEQQVAGVNQGRIGVLPADFKYTALGLSMEDAQWLQSRGYTRNQIAALFRLDPHWVGDTTRMSDANHEQSSLSLIQDTLAPYLTKFTQEFMRKLLPTTGRSRSVYDLRFDLSERLKTDLKTTIDSLAIGRQWGAYSANDMRQALGLNPIGSEGDIYLDPVNMMDARKFAEWSPIKPTPPAEPENK</sequence>
<proteinExistence type="predicted"/>